<gene>
    <name evidence="5" type="ORF">RchiOBHm_Chr2g0126501</name>
</gene>
<keyword evidence="6" id="KW-1185">Reference proteome</keyword>
<comment type="caution">
    <text evidence="5">The sequence shown here is derived from an EMBL/GenBank/DDBJ whole genome shotgun (WGS) entry which is preliminary data.</text>
</comment>
<protein>
    <submittedName>
        <fullName evidence="5">Putative aluminum-activated malate transporter</fullName>
    </submittedName>
</protein>
<evidence type="ECO:0000256" key="2">
    <source>
        <dbReference type="ARBA" id="ARBA00022692"/>
    </source>
</evidence>
<keyword evidence="3" id="KW-1133">Transmembrane helix</keyword>
<evidence type="ECO:0000256" key="1">
    <source>
        <dbReference type="ARBA" id="ARBA00004141"/>
    </source>
</evidence>
<dbReference type="InterPro" id="IPR020966">
    <property type="entry name" value="ALMT"/>
</dbReference>
<evidence type="ECO:0000256" key="4">
    <source>
        <dbReference type="ARBA" id="ARBA00023136"/>
    </source>
</evidence>
<evidence type="ECO:0000313" key="5">
    <source>
        <dbReference type="EMBL" id="PRQ49848.1"/>
    </source>
</evidence>
<dbReference type="Pfam" id="PF11744">
    <property type="entry name" value="ALMT"/>
    <property type="match status" value="1"/>
</dbReference>
<reference evidence="5 6" key="1">
    <citation type="journal article" date="2018" name="Nat. Genet.">
        <title>The Rosa genome provides new insights in the design of modern roses.</title>
        <authorList>
            <person name="Bendahmane M."/>
        </authorList>
    </citation>
    <scope>NUCLEOTIDE SEQUENCE [LARGE SCALE GENOMIC DNA]</scope>
    <source>
        <strain evidence="6">cv. Old Blush</strain>
    </source>
</reference>
<dbReference type="GO" id="GO:0015743">
    <property type="term" value="P:malate transport"/>
    <property type="evidence" value="ECO:0007669"/>
    <property type="project" value="InterPro"/>
</dbReference>
<comment type="subcellular location">
    <subcellularLocation>
        <location evidence="1">Membrane</location>
        <topology evidence="1">Multi-pass membrane protein</topology>
    </subcellularLocation>
</comment>
<evidence type="ECO:0000313" key="6">
    <source>
        <dbReference type="Proteomes" id="UP000238479"/>
    </source>
</evidence>
<accession>A0A2P6RTT5</accession>
<dbReference type="Proteomes" id="UP000238479">
    <property type="component" value="Chromosome 2"/>
</dbReference>
<name>A0A2P6RTT5_ROSCH</name>
<dbReference type="EMBL" id="PDCK01000040">
    <property type="protein sequence ID" value="PRQ49848.1"/>
    <property type="molecule type" value="Genomic_DNA"/>
</dbReference>
<dbReference type="AlphaFoldDB" id="A0A2P6RTT5"/>
<evidence type="ECO:0000256" key="3">
    <source>
        <dbReference type="ARBA" id="ARBA00022989"/>
    </source>
</evidence>
<proteinExistence type="predicted"/>
<keyword evidence="4" id="KW-0472">Membrane</keyword>
<dbReference type="Gramene" id="PRQ49848">
    <property type="protein sequence ID" value="PRQ49848"/>
    <property type="gene ID" value="RchiOBHm_Chr2g0126501"/>
</dbReference>
<sequence>MGESSAAGLGECLMGATLNKGFNHALGTISAGGLALGVAELAVMAGSWFSC</sequence>
<dbReference type="GO" id="GO:0016020">
    <property type="term" value="C:membrane"/>
    <property type="evidence" value="ECO:0007669"/>
    <property type="project" value="UniProtKB-SubCell"/>
</dbReference>
<organism evidence="5 6">
    <name type="scientific">Rosa chinensis</name>
    <name type="common">China rose</name>
    <dbReference type="NCBI Taxonomy" id="74649"/>
    <lineage>
        <taxon>Eukaryota</taxon>
        <taxon>Viridiplantae</taxon>
        <taxon>Streptophyta</taxon>
        <taxon>Embryophyta</taxon>
        <taxon>Tracheophyta</taxon>
        <taxon>Spermatophyta</taxon>
        <taxon>Magnoliopsida</taxon>
        <taxon>eudicotyledons</taxon>
        <taxon>Gunneridae</taxon>
        <taxon>Pentapetalae</taxon>
        <taxon>rosids</taxon>
        <taxon>fabids</taxon>
        <taxon>Rosales</taxon>
        <taxon>Rosaceae</taxon>
        <taxon>Rosoideae</taxon>
        <taxon>Rosoideae incertae sedis</taxon>
        <taxon>Rosa</taxon>
    </lineage>
</organism>
<keyword evidence="2" id="KW-0812">Transmembrane</keyword>
<dbReference type="STRING" id="74649.A0A2P6RTT5"/>